<feature type="binding site" evidence="4">
    <location>
        <position position="67"/>
    </location>
    <ligand>
        <name>L-glutamate</name>
        <dbReference type="ChEBI" id="CHEBI:29985"/>
    </ligand>
</feature>
<dbReference type="InterPro" id="IPR016176">
    <property type="entry name" value="Cbl-dep_enz_cat"/>
</dbReference>
<dbReference type="EMBL" id="CP058690">
    <property type="protein sequence ID" value="QLH15036.1"/>
    <property type="molecule type" value="Genomic_DNA"/>
</dbReference>
<comment type="caution">
    <text evidence="4">Lacks conserved residue(s) required for the propagation of feature annotation.</text>
</comment>
<comment type="similarity">
    <text evidence="4">Belongs to the methylaspartate mutase GlmE subunit family.</text>
</comment>
<comment type="catalytic activity">
    <reaction evidence="4">
        <text>(2S,3S)-3-methyl-L-aspartate = L-glutamate</text>
        <dbReference type="Rhea" id="RHEA:12857"/>
        <dbReference type="ChEBI" id="CHEBI:29985"/>
        <dbReference type="ChEBI" id="CHEBI:58724"/>
        <dbReference type="EC" id="5.4.99.1"/>
    </reaction>
</comment>
<dbReference type="GO" id="GO:0031419">
    <property type="term" value="F:cobalamin binding"/>
    <property type="evidence" value="ECO:0007669"/>
    <property type="project" value="UniProtKB-KW"/>
</dbReference>
<name>A0A7H9BW79_PARPN</name>
<dbReference type="GO" id="GO:0019553">
    <property type="term" value="P:L-glutamate catabolic process via L-citramalate"/>
    <property type="evidence" value="ECO:0007669"/>
    <property type="project" value="UniProtKB-UniRule"/>
</dbReference>
<dbReference type="AlphaFoldDB" id="A0A7H9BW79"/>
<evidence type="ECO:0000256" key="2">
    <source>
        <dbReference type="ARBA" id="ARBA00023235"/>
    </source>
</evidence>
<feature type="binding site" evidence="4">
    <location>
        <position position="325"/>
    </location>
    <ligand>
        <name>adenosylcob(III)alamin</name>
        <dbReference type="ChEBI" id="CHEBI:18408"/>
    </ligand>
</feature>
<dbReference type="RefSeq" id="WP_024844427.1">
    <property type="nucleotide sequence ID" value="NZ_CP058690.1"/>
</dbReference>
<dbReference type="InterPro" id="IPR014714">
    <property type="entry name" value="Glu_mut_E_C_dom_sf"/>
</dbReference>
<feature type="binding site" evidence="4">
    <location>
        <position position="180"/>
    </location>
    <ligand>
        <name>L-glutamate</name>
        <dbReference type="ChEBI" id="CHEBI:29985"/>
    </ligand>
</feature>
<comment type="function">
    <text evidence="4">Catalyzes the carbon skeleton rearrangement of L-glutamate to L-threo-3-methylaspartate ((2S,3S)-3-methylaspartate).</text>
</comment>
<keyword evidence="1 4" id="KW-0846">Cobalamin</keyword>
<gene>
    <name evidence="4" type="primary">glmE</name>
    <name evidence="5" type="ORF">HYQ43_12345</name>
</gene>
<feature type="binding site" evidence="4">
    <location>
        <position position="296"/>
    </location>
    <ligand>
        <name>adenosylcob(III)alamin</name>
        <dbReference type="ChEBI" id="CHEBI:18408"/>
    </ligand>
</feature>
<evidence type="ECO:0000313" key="6">
    <source>
        <dbReference type="Proteomes" id="UP000509322"/>
    </source>
</evidence>
<evidence type="ECO:0000313" key="5">
    <source>
        <dbReference type="EMBL" id="QLH15036.1"/>
    </source>
</evidence>
<comment type="subunit">
    <text evidence="4">Heterotetramer composed of 2 epsilon subunits (GlmE) and 2 sigma subunits (GlmS). GlmE exists as a homodimer and GlmS as a monomer.</text>
</comment>
<comment type="pathway">
    <text evidence="4">Amino-acid degradation; L-glutamate degradation via mesaconate pathway; acetate and pyruvate from L-glutamate: step 1/4.</text>
</comment>
<accession>A0A7H9BW79</accession>
<proteinExistence type="inferred from homology"/>
<dbReference type="CDD" id="cd00245">
    <property type="entry name" value="Glm_e"/>
    <property type="match status" value="1"/>
</dbReference>
<sequence length="483" mass="52777">MTEITNTRLDDATFDAERREVLQTWSTGPDVDFDAGLRLQEALPEAKRFPLALSRADAENRTLLQPRAGVALLREHIALLNGLAPYCDVLPTTIDAYTRHNRYAEAQEGIDRSRAAGTSLLNGFPAVNHGVDGCRRLVEAVEKPVQVRHGTPDARLLAEITLCAGFSSYEGGGISYNIPYAKRVPLERSIRHWQYCDRLVGRYEEAGIRINREPFGPLTGTLVPPFVSHVVAILEGLLALEQGVRCLTLGYGQAGNLVQDVAALRSLRKLAHHYFLNAGYGDYQLTTVFHQWMGGFPEDEAQATAVICLGALVAKQARATKIIVKTPHEASGVPTMEANQAGLKATRQMVNMIADQNRVDGPEINAEVEIIEAEVHAVMRQILKLGRGDIARGAVEAFRVGVMDIPFAPAAANLGKLTPVRDNHGAIRIYDAGNVPLPRDVLAWHRDKIAERARAEGREASFNMVVDDVRAISASKLVGRPAA</sequence>
<dbReference type="Gene3D" id="3.90.970.10">
    <property type="match status" value="1"/>
</dbReference>
<feature type="binding site" evidence="4">
    <location>
        <position position="69"/>
    </location>
    <ligand>
        <name>adenosylcob(III)alamin</name>
        <dbReference type="ChEBI" id="CHEBI:18408"/>
    </ligand>
</feature>
<feature type="binding site" evidence="4">
    <location>
        <position position="99"/>
    </location>
    <ligand>
        <name>L-glutamate</name>
        <dbReference type="ChEBI" id="CHEBI:29985"/>
    </ligand>
</feature>
<feature type="binding site" evidence="4">
    <location>
        <position position="329"/>
    </location>
    <ligand>
        <name>adenosylcob(III)alamin</name>
        <dbReference type="ChEBI" id="CHEBI:18408"/>
    </ligand>
</feature>
<dbReference type="PIRSF" id="PIRSF001495">
    <property type="entry name" value="Met_asp_mut_epsi"/>
    <property type="match status" value="1"/>
</dbReference>
<keyword evidence="2 4" id="KW-0413">Isomerase</keyword>
<evidence type="ECO:0000256" key="4">
    <source>
        <dbReference type="HAMAP-Rule" id="MF_01923"/>
    </source>
</evidence>
<feature type="binding site" evidence="4">
    <location>
        <position position="170"/>
    </location>
    <ligand>
        <name>L-glutamate</name>
        <dbReference type="ChEBI" id="CHEBI:29985"/>
    </ligand>
</feature>
<dbReference type="Gene3D" id="3.20.20.240">
    <property type="entry name" value="Methylmalonyl-CoA mutase"/>
    <property type="match status" value="1"/>
</dbReference>
<dbReference type="Pfam" id="PF06368">
    <property type="entry name" value="Met_asp_mut_E"/>
    <property type="match status" value="1"/>
</dbReference>
<organism evidence="5 6">
    <name type="scientific">Paracoccus pantotrophus</name>
    <name type="common">Thiosphaera pantotropha</name>
    <dbReference type="NCBI Taxonomy" id="82367"/>
    <lineage>
        <taxon>Bacteria</taxon>
        <taxon>Pseudomonadati</taxon>
        <taxon>Pseudomonadota</taxon>
        <taxon>Alphaproteobacteria</taxon>
        <taxon>Rhodobacterales</taxon>
        <taxon>Paracoccaceae</taxon>
        <taxon>Paracoccus</taxon>
    </lineage>
</organism>
<dbReference type="UniPathway" id="UPA00561">
    <property type="reaction ID" value="UER00617"/>
</dbReference>
<keyword evidence="3 4" id="KW-0170">Cobalt</keyword>
<dbReference type="EC" id="5.4.99.1" evidence="4"/>
<dbReference type="InterPro" id="IPR006396">
    <property type="entry name" value="Glu_mut_E"/>
</dbReference>
<feature type="binding site" evidence="4">
    <location>
        <position position="176"/>
    </location>
    <ligand>
        <name>L-glutamate</name>
        <dbReference type="ChEBI" id="CHEBI:29985"/>
    </ligand>
</feature>
<dbReference type="Proteomes" id="UP000509322">
    <property type="component" value="Chromosome 2"/>
</dbReference>
<protein>
    <recommendedName>
        <fullName evidence="4">Glutamate mutase epsilon subunit</fullName>
        <ecNumber evidence="4">5.4.99.1</ecNumber>
    </recommendedName>
    <alternativeName>
        <fullName evidence="4">Glutamate mutase E chain</fullName>
    </alternativeName>
    <alternativeName>
        <fullName evidence="4">Glutamate mutase large subunit</fullName>
    </alternativeName>
    <alternativeName>
        <fullName evidence="4">Methylaspartate mutase</fullName>
    </alternativeName>
</protein>
<comment type="cofactor">
    <cofactor evidence="4">
        <name>adenosylcob(III)alamin</name>
        <dbReference type="ChEBI" id="CHEBI:18408"/>
    </cofactor>
</comment>
<reference evidence="5 6" key="1">
    <citation type="submission" date="2020-07" db="EMBL/GenBank/DDBJ databases">
        <title>The complete genome of Paracoccus pantotrophus ACCC 10489.</title>
        <authorList>
            <person name="Si Y."/>
        </authorList>
    </citation>
    <scope>NUCLEOTIDE SEQUENCE [LARGE SCALE GENOMIC DNA]</scope>
    <source>
        <strain evidence="5 6">ACCC10489</strain>
    </source>
</reference>
<evidence type="ECO:0000256" key="3">
    <source>
        <dbReference type="ARBA" id="ARBA00023285"/>
    </source>
</evidence>
<dbReference type="NCBIfam" id="TIGR01503">
    <property type="entry name" value="MthylAspMut_E"/>
    <property type="match status" value="1"/>
</dbReference>
<dbReference type="GO" id="GO:0019670">
    <property type="term" value="P:anaerobic L-glutamate catabolic process"/>
    <property type="evidence" value="ECO:0007669"/>
    <property type="project" value="InterPro"/>
</dbReference>
<feature type="binding site" evidence="4">
    <location>
        <position position="122"/>
    </location>
    <ligand>
        <name>adenosylcob(III)alamin</name>
        <dbReference type="ChEBI" id="CHEBI:18408"/>
    </ligand>
</feature>
<feature type="binding site" evidence="4">
    <location>
        <position position="179"/>
    </location>
    <ligand>
        <name>adenosylcob(III)alamin</name>
        <dbReference type="ChEBI" id="CHEBI:18408"/>
    </ligand>
</feature>
<dbReference type="SUPFAM" id="SSF51703">
    <property type="entry name" value="Cobalamin (vitamin B12)-dependent enzymes"/>
    <property type="match status" value="1"/>
</dbReference>
<dbReference type="GO" id="GO:0050097">
    <property type="term" value="F:methylaspartate mutase activity"/>
    <property type="evidence" value="ECO:0007669"/>
    <property type="project" value="UniProtKB-UniRule"/>
</dbReference>
<evidence type="ECO:0000256" key="1">
    <source>
        <dbReference type="ARBA" id="ARBA00022628"/>
    </source>
</evidence>
<dbReference type="HAMAP" id="MF_01923">
    <property type="entry name" value="Me_Asp_mutase_E"/>
    <property type="match status" value="1"/>
</dbReference>
<feature type="binding site" evidence="4">
    <location>
        <begin position="148"/>
        <end position="149"/>
    </location>
    <ligand>
        <name>L-glutamate</name>
        <dbReference type="ChEBI" id="CHEBI:29985"/>
    </ligand>
</feature>